<reference evidence="3 4" key="1">
    <citation type="submission" date="2014-06" db="EMBL/GenBank/DDBJ databases">
        <title>Bioinformatic genomic analysis of Bacillus phage Bobb.</title>
        <authorList>
            <person name="Lewis H.M.N."/>
            <person name="Temple L."/>
            <person name="Barth R.N."/>
            <person name="Bowles K.M."/>
            <person name="Churchin D.I."/>
            <person name="Scott-Croshaw C."/>
            <person name="Glasgow G.H."/>
            <person name="Gloe M.W."/>
            <person name="McGough T.M."/>
            <person name="Nutbrown S.A."/>
            <person name="Romulus S.R."/>
            <person name="Sanders K.A.M."/>
            <person name="Diachok C.R."/>
            <person name="Serigano J.P."/>
            <person name="Shin D."/>
            <person name="Suresh M.H."/>
            <person name="Conner A.R.N."/>
            <person name="Korba R.M."/>
            <person name="Livermore R.J."/>
            <person name="Rohlf M.B."/>
            <person name="Utterback S.D."/>
            <person name="Wilson V.E."/>
        </authorList>
    </citation>
    <scope>NUCLEOTIDE SEQUENCE [LARGE SCALE GENOMIC DNA]</scope>
</reference>
<keyword evidence="4" id="KW-1185">Reference proteome</keyword>
<feature type="domain" description="DUF7349" evidence="2">
    <location>
        <begin position="5"/>
        <end position="54"/>
    </location>
</feature>
<proteinExistence type="predicted"/>
<dbReference type="Proteomes" id="UP000028664">
    <property type="component" value="Segment"/>
</dbReference>
<evidence type="ECO:0000313" key="4">
    <source>
        <dbReference type="Proteomes" id="UP000028664"/>
    </source>
</evidence>
<dbReference type="GeneID" id="20283480"/>
<name>A0A076G7Z0_9CAUD</name>
<dbReference type="KEGG" id="vg:20283480"/>
<feature type="compositionally biased region" description="Basic and acidic residues" evidence="1">
    <location>
        <begin position="52"/>
        <end position="78"/>
    </location>
</feature>
<dbReference type="OrthoDB" id="27548at10239"/>
<feature type="region of interest" description="Disordered" evidence="1">
    <location>
        <begin position="52"/>
        <end position="92"/>
    </location>
</feature>
<dbReference type="RefSeq" id="YP_009056462.1">
    <property type="nucleotide sequence ID" value="NC_024792.1"/>
</dbReference>
<sequence length="92" mass="10271">MTLINENLAGLKVASSFGELSFNEKGECHDLKADQEKAFEGLAGYTVVTKEEKKETKVEKAKEEKKEAVKEDKKEEPKKSKKPAAKKETGKK</sequence>
<accession>A0A076G7Z0</accession>
<organism evidence="3 4">
    <name type="scientific">Bacillus phage Bobb</name>
    <dbReference type="NCBI Taxonomy" id="1527469"/>
    <lineage>
        <taxon>Viruses</taxon>
        <taxon>Duplodnaviria</taxon>
        <taxon>Heunggongvirae</taxon>
        <taxon>Uroviricota</taxon>
        <taxon>Caudoviricetes</taxon>
        <taxon>Herelleviridae</taxon>
        <taxon>Bastillevirinae</taxon>
        <taxon>Agatevirus</taxon>
        <taxon>Agatevirus bobb</taxon>
    </lineage>
</organism>
<dbReference type="EMBL" id="KM051843">
    <property type="protein sequence ID" value="AII28094.1"/>
    <property type="molecule type" value="Genomic_DNA"/>
</dbReference>
<dbReference type="InterPro" id="IPR055773">
    <property type="entry name" value="DUF7349"/>
</dbReference>
<dbReference type="Pfam" id="PF24040">
    <property type="entry name" value="DUF7349"/>
    <property type="match status" value="1"/>
</dbReference>
<evidence type="ECO:0000259" key="2">
    <source>
        <dbReference type="Pfam" id="PF24040"/>
    </source>
</evidence>
<evidence type="ECO:0000256" key="1">
    <source>
        <dbReference type="SAM" id="MobiDB-lite"/>
    </source>
</evidence>
<evidence type="ECO:0000313" key="3">
    <source>
        <dbReference type="EMBL" id="AII28094.1"/>
    </source>
</evidence>
<protein>
    <recommendedName>
        <fullName evidence="2">DUF7349 domain-containing protein</fullName>
    </recommendedName>
</protein>